<feature type="compositionally biased region" description="Acidic residues" evidence="7">
    <location>
        <begin position="1880"/>
        <end position="1904"/>
    </location>
</feature>
<evidence type="ECO:0000259" key="8">
    <source>
        <dbReference type="Pfam" id="PF12717"/>
    </source>
</evidence>
<protein>
    <submittedName>
        <fullName evidence="9">Non-SMC condensin II complex</fullName>
    </submittedName>
</protein>
<dbReference type="GO" id="GO:0000779">
    <property type="term" value="C:condensed chromosome, centromeric region"/>
    <property type="evidence" value="ECO:0007669"/>
    <property type="project" value="TreeGrafter"/>
</dbReference>
<feature type="region of interest" description="Disordered" evidence="7">
    <location>
        <begin position="1172"/>
        <end position="1195"/>
    </location>
</feature>
<feature type="compositionally biased region" description="Low complexity" evidence="7">
    <location>
        <begin position="327"/>
        <end position="337"/>
    </location>
</feature>
<feature type="compositionally biased region" description="Polar residues" evidence="7">
    <location>
        <begin position="1714"/>
        <end position="1727"/>
    </location>
</feature>
<dbReference type="GeneID" id="31367977"/>
<evidence type="ECO:0000256" key="1">
    <source>
        <dbReference type="ARBA" id="ARBA00004123"/>
    </source>
</evidence>
<feature type="region of interest" description="Disordered" evidence="7">
    <location>
        <begin position="1668"/>
        <end position="1688"/>
    </location>
</feature>
<keyword evidence="10" id="KW-1185">Reference proteome</keyword>
<name>D3BMT7_HETP5</name>
<evidence type="ECO:0000256" key="6">
    <source>
        <dbReference type="ARBA" id="ARBA00023306"/>
    </source>
</evidence>
<dbReference type="STRING" id="670386.D3BMT7"/>
<evidence type="ECO:0000256" key="2">
    <source>
        <dbReference type="ARBA" id="ARBA00022618"/>
    </source>
</evidence>
<evidence type="ECO:0000256" key="4">
    <source>
        <dbReference type="ARBA" id="ARBA00023067"/>
    </source>
</evidence>
<evidence type="ECO:0000256" key="3">
    <source>
        <dbReference type="ARBA" id="ARBA00022776"/>
    </source>
</evidence>
<feature type="compositionally biased region" description="Low complexity" evidence="7">
    <location>
        <begin position="173"/>
        <end position="186"/>
    </location>
</feature>
<gene>
    <name evidence="9" type="ORF">PPL_12510</name>
</gene>
<comment type="subcellular location">
    <subcellularLocation>
        <location evidence="1">Nucleus</location>
    </subcellularLocation>
</comment>
<dbReference type="GO" id="GO:0000796">
    <property type="term" value="C:condensin complex"/>
    <property type="evidence" value="ECO:0007669"/>
    <property type="project" value="TreeGrafter"/>
</dbReference>
<dbReference type="OMA" id="CIATFAK"/>
<feature type="compositionally biased region" description="Basic and acidic residues" evidence="7">
    <location>
        <begin position="1965"/>
        <end position="1983"/>
    </location>
</feature>
<dbReference type="Gene3D" id="1.25.10.10">
    <property type="entry name" value="Leucine-rich Repeat Variant"/>
    <property type="match status" value="3"/>
</dbReference>
<evidence type="ECO:0000256" key="5">
    <source>
        <dbReference type="ARBA" id="ARBA00023242"/>
    </source>
</evidence>
<proteinExistence type="predicted"/>
<evidence type="ECO:0000313" key="9">
    <source>
        <dbReference type="EMBL" id="EFA77299.1"/>
    </source>
</evidence>
<dbReference type="SUPFAM" id="SSF48371">
    <property type="entry name" value="ARM repeat"/>
    <property type="match status" value="1"/>
</dbReference>
<feature type="compositionally biased region" description="Basic residues" evidence="7">
    <location>
        <begin position="612"/>
        <end position="621"/>
    </location>
</feature>
<dbReference type="InterPro" id="IPR026971">
    <property type="entry name" value="CND1/NCAPD3"/>
</dbReference>
<feature type="region of interest" description="Disordered" evidence="7">
    <location>
        <begin position="502"/>
        <end position="562"/>
    </location>
</feature>
<organism evidence="9 10">
    <name type="scientific">Heterostelium pallidum (strain ATCC 26659 / Pp 5 / PN500)</name>
    <name type="common">Cellular slime mold</name>
    <name type="synonym">Polysphondylium pallidum</name>
    <dbReference type="NCBI Taxonomy" id="670386"/>
    <lineage>
        <taxon>Eukaryota</taxon>
        <taxon>Amoebozoa</taxon>
        <taxon>Evosea</taxon>
        <taxon>Eumycetozoa</taxon>
        <taxon>Dictyostelia</taxon>
        <taxon>Acytosteliales</taxon>
        <taxon>Acytosteliaceae</taxon>
        <taxon>Heterostelium</taxon>
    </lineage>
</organism>
<dbReference type="InterPro" id="IPR032682">
    <property type="entry name" value="Cnd1_C"/>
</dbReference>
<dbReference type="Pfam" id="PF12717">
    <property type="entry name" value="Cnd1"/>
    <property type="match status" value="1"/>
</dbReference>
<dbReference type="InterPro" id="IPR016024">
    <property type="entry name" value="ARM-type_fold"/>
</dbReference>
<feature type="compositionally biased region" description="Polar residues" evidence="7">
    <location>
        <begin position="1668"/>
        <end position="1684"/>
    </location>
</feature>
<sequence length="1995" mass="223309">MKWYAKDSSNYKHMVWKSGKGKSVQIHIEPESMTIQDPFAWRISSGNYCQYGWTVLYIRWLYKITGANERKPTAVVPQTETVATGAVGTLQTLYFQWWLGDRLYLYSVGNRLSETQWQCYFVENDAAIGGVDWQQRGCHAPRPSAPLPELWRDVHARLGLVERCTDTGRGDLPAATPAATPQPATPDNQQKHSGLLIQHRPHYKTRERRQRLSRVRYLIKLKMSTNNSKKKTNSSSGSNSKVLNEKKIFEIFLSVGLDQITDKLCNTIWRGQELTEFDQEILDSVANVISADQLESLLSRLKDISSNVGLAQIITVDTSVNKQLPVNKKQSAKNNSAKSKKKSETKKKTKNKKKLTNQKRGRNTDDMDLDSDSEEEEDEDEEDEEEEKEDEEKEGEEEEDKEKEEDVDIEFNKKCNVEEEEMEQQSNEFSDFIQQSMISVKSLCILMYWMIERESRGKEIQFLASSVYLYMVVLSRRMFHPSAYRSVLKLLRAKPAVNKKSDIFSQSSQQSQADDDNNTDMAMDSNDENENPNQLSSQRTTGKSLKKGGKQQQQQQQDAANEEISKHLPSVIELLDDLQWILERFSLDSFVETYEYTVEVVASLSRSINFRRPKTKSKTGQKKGSQNSVTGDESKLVKSAFQVLNTLISGRHGVVSRVLPPVLKELVSMLTLTTIQGSLPVTVPKQLYVDRDNSIAFINQLLESNPSTQESILVLLQHICVRVPEKADYRSGTVESITQIISSLPDTQRFIQFLITFSKNTKSNFRLFSVEVALCLLQKPELMLENIDNGVFIPKLLSILVQRSSDKVSTVRSKALSCLALLLQDDKTIDTLKPYLKAAFGMDAEASEGDQSSLMKFLAKRADDEKSGVRKSAIQVLEVLCMQQEDTSQCNRMIIGVLSKRIHDTSPLIRKQVIQSMTRLFIHFRTDLELADSWITSVLPLVADRESTVADKSLESMITMIFDSITAGSGKEKDDSKASSSSLTAQILDRIVKLEMTAYLHKCCILMSQKKLITPQLIKALQSLIKSSALEMKTGLIGSWTLLSKIGYCCPDKLDQQLILSTWEKYCDEINNDSAPDQIIQLVSNILILIEQISPHLSEKQANEIYTDIMYRVKQFTYHPQHVNLFIAILLQTTVRINRDQSKQQIEKAIDLWTRDILNTCDEGMSGYVFGNGNSKSSSSSVDENESNNTTATASGNNKIISKEEELIGQYLFVIGEIIQIPQVTVPSRIKTMVQALIAPTKANINNMSLTTDGGQSAISSQDQAIPQSVRAHAFITLGKLCLGDDRLAKKCIATFAKELEISDSPVIRNNVMIVMCDLCIRYTQLVDNYIPNIARCLRDKSELVRRQTLILLTRLLQEDYVKWKGSLFYRFVESLVDPSPTVSQFAHFCLMNVLQVKYGTAQQSKATAKDQASQQEVSSSKNIFYSHFLDTIFVLNECTAHPNYNKEANNHLVFSIGNGTGGNTSNSKDEFTLKGDEGRKKRMAIYTIFLQNIGDEHRFQLVSKLAHEVLAEVADEKIPLSACANVVYDVLSILACKEIKLQTLSRGGAGAADVDEDVSAAEAAVSAAQTKLLTNIVKKNVIEFIVPVVIQLKHLFEKKRSSLIRELMVYLKELYKDYKTEMNDIMSADRQLAKEIEYDLKTFNKKSVQSPSRLSIGGVMTPSKLSLTPGKSISMTPGKNMSTPGKADLTNFVVPQLKTPKSRQSIGGGVAPTTGSTPSGAANTSHTPKRHSLGGQTPNKPFATPIGKLSLSSALTPLKMTTSAPQNPIPMMNLSSALSSPSSHSDTTTATSNNVTNTGVKSALRLSVSSKSSNSSTPYKNLRFSLPGRLNNNNGDDDHDDDDNSDDESNVIKLNLSLDPQESKKQQQKQWNVNIESTENNDDADEDYLDDSDDQEEEEDDDTKDGLSPPKKVTKTTKSSNIKSTVNKKHKTTHKAEAEEEEEAETEAVVEQPINNKKKSNNSSKEKQEPVVDTTDKADSPIKKKGRPAKKHKQ</sequence>
<dbReference type="GO" id="GO:0005634">
    <property type="term" value="C:nucleus"/>
    <property type="evidence" value="ECO:0007669"/>
    <property type="project" value="UniProtKB-SubCell"/>
</dbReference>
<feature type="compositionally biased region" description="Polar residues" evidence="7">
    <location>
        <begin position="1869"/>
        <end position="1879"/>
    </location>
</feature>
<dbReference type="InterPro" id="IPR011989">
    <property type="entry name" value="ARM-like"/>
</dbReference>
<dbReference type="GO" id="GO:0010032">
    <property type="term" value="P:meiotic chromosome condensation"/>
    <property type="evidence" value="ECO:0007669"/>
    <property type="project" value="TreeGrafter"/>
</dbReference>
<keyword evidence="4" id="KW-0226">DNA condensation</keyword>
<feature type="compositionally biased region" description="Basic residues" evidence="7">
    <location>
        <begin position="338"/>
        <end position="361"/>
    </location>
</feature>
<evidence type="ECO:0000256" key="7">
    <source>
        <dbReference type="SAM" id="MobiDB-lite"/>
    </source>
</evidence>
<feature type="domain" description="Condensin complex subunit 1 C-terminal" evidence="8">
    <location>
        <begin position="1307"/>
        <end position="1398"/>
    </location>
</feature>
<dbReference type="PANTHER" id="PTHR14222">
    <property type="entry name" value="CONDENSIN"/>
    <property type="match status" value="1"/>
</dbReference>
<dbReference type="Proteomes" id="UP000001396">
    <property type="component" value="Unassembled WGS sequence"/>
</dbReference>
<dbReference type="EMBL" id="ADBJ01000043">
    <property type="protein sequence ID" value="EFA77299.1"/>
    <property type="molecule type" value="Genomic_DNA"/>
</dbReference>
<feature type="region of interest" description="Disordered" evidence="7">
    <location>
        <begin position="169"/>
        <end position="199"/>
    </location>
</feature>
<feature type="compositionally biased region" description="Polar residues" evidence="7">
    <location>
        <begin position="531"/>
        <end position="543"/>
    </location>
</feature>
<dbReference type="RefSeq" id="XP_020429428.1">
    <property type="nucleotide sequence ID" value="XM_020583241.1"/>
</dbReference>
<dbReference type="InParanoid" id="D3BMT7"/>
<feature type="compositionally biased region" description="Acidic residues" evidence="7">
    <location>
        <begin position="1836"/>
        <end position="1850"/>
    </location>
</feature>
<dbReference type="GO" id="GO:0051301">
    <property type="term" value="P:cell division"/>
    <property type="evidence" value="ECO:0007669"/>
    <property type="project" value="UniProtKB-KW"/>
</dbReference>
<feature type="region of interest" description="Disordered" evidence="7">
    <location>
        <begin position="1761"/>
        <end position="1995"/>
    </location>
</feature>
<keyword evidence="2" id="KW-0132">Cell division</keyword>
<dbReference type="FunCoup" id="D3BMT7">
    <property type="interactions" value="13"/>
</dbReference>
<dbReference type="GO" id="GO:0007076">
    <property type="term" value="P:mitotic chromosome condensation"/>
    <property type="evidence" value="ECO:0007669"/>
    <property type="project" value="InterPro"/>
</dbReference>
<feature type="compositionally biased region" description="Acidic residues" evidence="7">
    <location>
        <begin position="366"/>
        <end position="409"/>
    </location>
</feature>
<reference evidence="9 10" key="1">
    <citation type="journal article" date="2011" name="Genome Res.">
        <title>Phylogeny-wide analysis of social amoeba genomes highlights ancient origins for complex intercellular communication.</title>
        <authorList>
            <person name="Heidel A.J."/>
            <person name="Lawal H.M."/>
            <person name="Felder M."/>
            <person name="Schilde C."/>
            <person name="Helps N.R."/>
            <person name="Tunggal B."/>
            <person name="Rivero F."/>
            <person name="John U."/>
            <person name="Schleicher M."/>
            <person name="Eichinger L."/>
            <person name="Platzer M."/>
            <person name="Noegel A.A."/>
            <person name="Schaap P."/>
            <person name="Gloeckner G."/>
        </authorList>
    </citation>
    <scope>NUCLEOTIDE SEQUENCE [LARGE SCALE GENOMIC DNA]</scope>
    <source>
        <strain evidence="10">ATCC 26659 / Pp 5 / PN500</strain>
    </source>
</reference>
<feature type="compositionally biased region" description="Low complexity" evidence="7">
    <location>
        <begin position="1909"/>
        <end position="1926"/>
    </location>
</feature>
<keyword evidence="3" id="KW-0498">Mitosis</keyword>
<keyword evidence="6" id="KW-0131">Cell cycle</keyword>
<feature type="region of interest" description="Disordered" evidence="7">
    <location>
        <begin position="1700"/>
        <end position="1748"/>
    </location>
</feature>
<accession>D3BMT7</accession>
<keyword evidence="5" id="KW-0539">Nucleus</keyword>
<feature type="region of interest" description="Disordered" evidence="7">
    <location>
        <begin position="612"/>
        <end position="631"/>
    </location>
</feature>
<feature type="compositionally biased region" description="Low complexity" evidence="7">
    <location>
        <begin position="1775"/>
        <end position="1817"/>
    </location>
</feature>
<feature type="compositionally biased region" description="Basic residues" evidence="7">
    <location>
        <begin position="1984"/>
        <end position="1995"/>
    </location>
</feature>
<feature type="region of interest" description="Disordered" evidence="7">
    <location>
        <begin position="325"/>
        <end position="409"/>
    </location>
</feature>
<feature type="compositionally biased region" description="Acidic residues" evidence="7">
    <location>
        <begin position="1939"/>
        <end position="1949"/>
    </location>
</feature>
<dbReference type="PANTHER" id="PTHR14222:SF1">
    <property type="entry name" value="CONDENSIN-2 COMPLEX SUBUNIT D3"/>
    <property type="match status" value="1"/>
</dbReference>
<evidence type="ECO:0000313" key="10">
    <source>
        <dbReference type="Proteomes" id="UP000001396"/>
    </source>
</evidence>
<dbReference type="GO" id="GO:0042393">
    <property type="term" value="F:histone binding"/>
    <property type="evidence" value="ECO:0007669"/>
    <property type="project" value="TreeGrafter"/>
</dbReference>
<comment type="caution">
    <text evidence="9">The sequence shown here is derived from an EMBL/GenBank/DDBJ whole genome shotgun (WGS) entry which is preliminary data.</text>
</comment>